<dbReference type="PANTHER" id="PTHR10491">
    <property type="entry name" value="DTDP-4-DEHYDRORHAMNOSE REDUCTASE"/>
    <property type="match status" value="1"/>
</dbReference>
<organism evidence="4 5">
    <name type="scientific">Candidatus Amesbacteria bacterium GW2011_GWC2_45_19</name>
    <dbReference type="NCBI Taxonomy" id="1618366"/>
    <lineage>
        <taxon>Bacteria</taxon>
        <taxon>Candidatus Amesiibacteriota</taxon>
    </lineage>
</organism>
<evidence type="ECO:0000259" key="3">
    <source>
        <dbReference type="Pfam" id="PF04321"/>
    </source>
</evidence>
<dbReference type="InterPro" id="IPR005913">
    <property type="entry name" value="dTDP_dehydrorham_reduct"/>
</dbReference>
<dbReference type="AlphaFoldDB" id="A0A0G1M5W3"/>
<dbReference type="GO" id="GO:0019305">
    <property type="term" value="P:dTDP-rhamnose biosynthetic process"/>
    <property type="evidence" value="ECO:0007669"/>
    <property type="project" value="UniProtKB-UniPathway"/>
</dbReference>
<protein>
    <recommendedName>
        <fullName evidence="2">dTDP-4-dehydrorhamnose reductase</fullName>
        <ecNumber evidence="2">1.1.1.133</ecNumber>
    </recommendedName>
</protein>
<dbReference type="GO" id="GO:0008831">
    <property type="term" value="F:dTDP-4-dehydrorhamnose reductase activity"/>
    <property type="evidence" value="ECO:0007669"/>
    <property type="project" value="UniProtKB-EC"/>
</dbReference>
<dbReference type="Proteomes" id="UP000034264">
    <property type="component" value="Unassembled WGS sequence"/>
</dbReference>
<sequence length="302" mass="34128">MAAKSERRILITGTSGFIGSTCIHTLAGRKDYSLVCPSSAQMDITNKHAVEDAVKQYRPDTILNFAAHRNANTAEIQRGDEEGSAWMINVVGAKNLAEVCNIYRIYLLHVSTDMVFSGKETRKGPYSESDTPENDPNNLSWYGWTKRLAEQAVISNENACVVRIGNVTKPIYDPSLDYIGKIQWLYDTGNSYPLFHDQNITLTYIPELVDSMIQLIDARMSGVYHVASDNVTTPVELAKYLMSNVRPDRNKIKEVRIDEYLSAHPNRYPKDGGLKSQNTQKKLGKKFRSWQMIVDCFIKYAT</sequence>
<evidence type="ECO:0000256" key="1">
    <source>
        <dbReference type="ARBA" id="ARBA00010944"/>
    </source>
</evidence>
<evidence type="ECO:0000256" key="2">
    <source>
        <dbReference type="RuleBase" id="RU364082"/>
    </source>
</evidence>
<dbReference type="EMBL" id="LCKS01000001">
    <property type="protein sequence ID" value="KKU03522.1"/>
    <property type="molecule type" value="Genomic_DNA"/>
</dbReference>
<comment type="caution">
    <text evidence="4">The sequence shown here is derived from an EMBL/GenBank/DDBJ whole genome shotgun (WGS) entry which is preliminary data.</text>
</comment>
<dbReference type="Gene3D" id="3.40.50.720">
    <property type="entry name" value="NAD(P)-binding Rossmann-like Domain"/>
    <property type="match status" value="1"/>
</dbReference>
<keyword evidence="2" id="KW-0560">Oxidoreductase</keyword>
<dbReference type="InterPro" id="IPR029903">
    <property type="entry name" value="RmlD-like-bd"/>
</dbReference>
<evidence type="ECO:0000313" key="5">
    <source>
        <dbReference type="Proteomes" id="UP000034264"/>
    </source>
</evidence>
<dbReference type="SUPFAM" id="SSF51735">
    <property type="entry name" value="NAD(P)-binding Rossmann-fold domains"/>
    <property type="match status" value="1"/>
</dbReference>
<dbReference type="EC" id="1.1.1.133" evidence="2"/>
<feature type="domain" description="RmlD-like substrate binding" evidence="3">
    <location>
        <begin position="8"/>
        <end position="299"/>
    </location>
</feature>
<dbReference type="UniPathway" id="UPA00124"/>
<proteinExistence type="inferred from homology"/>
<dbReference type="Pfam" id="PF04321">
    <property type="entry name" value="RmlD_sub_bind"/>
    <property type="match status" value="1"/>
</dbReference>
<reference evidence="4 5" key="1">
    <citation type="journal article" date="2015" name="Nature">
        <title>rRNA introns, odd ribosomes, and small enigmatic genomes across a large radiation of phyla.</title>
        <authorList>
            <person name="Brown C.T."/>
            <person name="Hug L.A."/>
            <person name="Thomas B.C."/>
            <person name="Sharon I."/>
            <person name="Castelle C.J."/>
            <person name="Singh A."/>
            <person name="Wilkins M.J."/>
            <person name="Williams K.H."/>
            <person name="Banfield J.F."/>
        </authorList>
    </citation>
    <scope>NUCLEOTIDE SEQUENCE [LARGE SCALE GENOMIC DNA]</scope>
</reference>
<comment type="function">
    <text evidence="2">Catalyzes the reduction of dTDP-6-deoxy-L-lyxo-4-hexulose to yield dTDP-L-rhamnose.</text>
</comment>
<gene>
    <name evidence="4" type="ORF">UX05_C0001G0151</name>
</gene>
<name>A0A0G1M5W3_9BACT</name>
<dbReference type="PANTHER" id="PTHR10491:SF4">
    <property type="entry name" value="METHIONINE ADENOSYLTRANSFERASE 2 SUBUNIT BETA"/>
    <property type="match status" value="1"/>
</dbReference>
<comment type="similarity">
    <text evidence="1 2">Belongs to the dTDP-4-dehydrorhamnose reductase family.</text>
</comment>
<comment type="pathway">
    <text evidence="2">Carbohydrate biosynthesis; dTDP-L-rhamnose biosynthesis.</text>
</comment>
<evidence type="ECO:0000313" key="4">
    <source>
        <dbReference type="EMBL" id="KKU03522.1"/>
    </source>
</evidence>
<dbReference type="Gene3D" id="3.90.25.10">
    <property type="entry name" value="UDP-galactose 4-epimerase, domain 1"/>
    <property type="match status" value="1"/>
</dbReference>
<keyword evidence="2" id="KW-0521">NADP</keyword>
<dbReference type="InterPro" id="IPR036291">
    <property type="entry name" value="NAD(P)-bd_dom_sf"/>
</dbReference>
<accession>A0A0G1M5W3</accession>